<evidence type="ECO:0008006" key="4">
    <source>
        <dbReference type="Google" id="ProtNLM"/>
    </source>
</evidence>
<name>A0A2U8W6S4_9HYPH</name>
<feature type="compositionally biased region" description="Basic and acidic residues" evidence="1">
    <location>
        <begin position="92"/>
        <end position="101"/>
    </location>
</feature>
<proteinExistence type="predicted"/>
<dbReference type="Proteomes" id="UP000245926">
    <property type="component" value="Chromosome"/>
</dbReference>
<keyword evidence="3" id="KW-1185">Reference proteome</keyword>
<dbReference type="EMBL" id="CP029550">
    <property type="protein sequence ID" value="AWN41769.1"/>
    <property type="molecule type" value="Genomic_DNA"/>
</dbReference>
<feature type="region of interest" description="Disordered" evidence="1">
    <location>
        <begin position="62"/>
        <end position="101"/>
    </location>
</feature>
<dbReference type="InterPro" id="IPR011681">
    <property type="entry name" value="GcrA"/>
</dbReference>
<dbReference type="KEGG" id="mets:DK389_16250"/>
<organism evidence="2 3">
    <name type="scientific">Methylobacterium durans</name>
    <dbReference type="NCBI Taxonomy" id="2202825"/>
    <lineage>
        <taxon>Bacteria</taxon>
        <taxon>Pseudomonadati</taxon>
        <taxon>Pseudomonadota</taxon>
        <taxon>Alphaproteobacteria</taxon>
        <taxon>Hyphomicrobiales</taxon>
        <taxon>Methylobacteriaceae</taxon>
        <taxon>Methylobacterium</taxon>
    </lineage>
</organism>
<dbReference type="RefSeq" id="WP_109891097.1">
    <property type="nucleotide sequence ID" value="NZ_CP029550.1"/>
</dbReference>
<accession>A0A2U8W6S4</accession>
<reference evidence="3" key="1">
    <citation type="submission" date="2018-05" db="EMBL/GenBank/DDBJ databases">
        <title>Complete Genome Sequence of Methylobacterium sp. 17SD2-17.</title>
        <authorList>
            <person name="Srinivasan S."/>
        </authorList>
    </citation>
    <scope>NUCLEOTIDE SEQUENCE [LARGE SCALE GENOMIC DNA]</scope>
    <source>
        <strain evidence="3">17SD2-17</strain>
    </source>
</reference>
<evidence type="ECO:0000256" key="1">
    <source>
        <dbReference type="SAM" id="MobiDB-lite"/>
    </source>
</evidence>
<gene>
    <name evidence="2" type="ORF">DK389_16250</name>
</gene>
<dbReference type="Pfam" id="PF07750">
    <property type="entry name" value="GcrA"/>
    <property type="match status" value="1"/>
</dbReference>
<protein>
    <recommendedName>
        <fullName evidence="4">GcrA cell cycle regulator</fullName>
    </recommendedName>
</protein>
<dbReference type="OrthoDB" id="9798071at2"/>
<dbReference type="AlphaFoldDB" id="A0A2U8W6S4"/>
<sequence>MSLRVNARCEKVGEFGMTAVWDEPRVELLNRLWISGEPARAISEKLGEGITRNAVIGKAHRLGLTGKHGSQLPAPAGPRRRALNRPNLQPPREPRPKTRSH</sequence>
<evidence type="ECO:0000313" key="2">
    <source>
        <dbReference type="EMBL" id="AWN41769.1"/>
    </source>
</evidence>
<evidence type="ECO:0000313" key="3">
    <source>
        <dbReference type="Proteomes" id="UP000245926"/>
    </source>
</evidence>